<sequence length="67" mass="7430">REFALKVAEDPENNKNKTREELGLKAFKEIEIRSGVSGSEIILTQSNIVQLLGLPNKGVFRTFTPAS</sequence>
<accession>A0A392URF0</accession>
<gene>
    <name evidence="1" type="ORF">A2U01_0099667</name>
</gene>
<dbReference type="AlphaFoldDB" id="A0A392URF0"/>
<proteinExistence type="predicted"/>
<keyword evidence="2" id="KW-1185">Reference proteome</keyword>
<protein>
    <submittedName>
        <fullName evidence="1">Uncharacterized protein</fullName>
    </submittedName>
</protein>
<feature type="non-terminal residue" evidence="1">
    <location>
        <position position="1"/>
    </location>
</feature>
<reference evidence="1 2" key="1">
    <citation type="journal article" date="2018" name="Front. Plant Sci.">
        <title>Red Clover (Trifolium pratense) and Zigzag Clover (T. medium) - A Picture of Genomic Similarities and Differences.</title>
        <authorList>
            <person name="Dluhosova J."/>
            <person name="Istvanek J."/>
            <person name="Nedelnik J."/>
            <person name="Repkova J."/>
        </authorList>
    </citation>
    <scope>NUCLEOTIDE SEQUENCE [LARGE SCALE GENOMIC DNA]</scope>
    <source>
        <strain evidence="2">cv. 10/8</strain>
        <tissue evidence="1">Leaf</tissue>
    </source>
</reference>
<comment type="caution">
    <text evidence="1">The sequence shown here is derived from an EMBL/GenBank/DDBJ whole genome shotgun (WGS) entry which is preliminary data.</text>
</comment>
<dbReference type="Proteomes" id="UP000265520">
    <property type="component" value="Unassembled WGS sequence"/>
</dbReference>
<name>A0A392URF0_9FABA</name>
<evidence type="ECO:0000313" key="2">
    <source>
        <dbReference type="Proteomes" id="UP000265520"/>
    </source>
</evidence>
<feature type="non-terminal residue" evidence="1">
    <location>
        <position position="67"/>
    </location>
</feature>
<dbReference type="EMBL" id="LXQA010949898">
    <property type="protein sequence ID" value="MCI78397.1"/>
    <property type="molecule type" value="Genomic_DNA"/>
</dbReference>
<organism evidence="1 2">
    <name type="scientific">Trifolium medium</name>
    <dbReference type="NCBI Taxonomy" id="97028"/>
    <lineage>
        <taxon>Eukaryota</taxon>
        <taxon>Viridiplantae</taxon>
        <taxon>Streptophyta</taxon>
        <taxon>Embryophyta</taxon>
        <taxon>Tracheophyta</taxon>
        <taxon>Spermatophyta</taxon>
        <taxon>Magnoliopsida</taxon>
        <taxon>eudicotyledons</taxon>
        <taxon>Gunneridae</taxon>
        <taxon>Pentapetalae</taxon>
        <taxon>rosids</taxon>
        <taxon>fabids</taxon>
        <taxon>Fabales</taxon>
        <taxon>Fabaceae</taxon>
        <taxon>Papilionoideae</taxon>
        <taxon>50 kb inversion clade</taxon>
        <taxon>NPAAA clade</taxon>
        <taxon>Hologalegina</taxon>
        <taxon>IRL clade</taxon>
        <taxon>Trifolieae</taxon>
        <taxon>Trifolium</taxon>
    </lineage>
</organism>
<evidence type="ECO:0000313" key="1">
    <source>
        <dbReference type="EMBL" id="MCI78397.1"/>
    </source>
</evidence>